<proteinExistence type="inferred from homology"/>
<accession>A0AAE7DYW9</accession>
<dbReference type="PANTHER" id="PTHR24276">
    <property type="entry name" value="POLYSERASE-RELATED"/>
    <property type="match status" value="1"/>
</dbReference>
<dbReference type="PRINTS" id="PR00722">
    <property type="entry name" value="CHYMOTRYPSIN"/>
</dbReference>
<feature type="signal peptide" evidence="4">
    <location>
        <begin position="1"/>
        <end position="19"/>
    </location>
</feature>
<dbReference type="Pfam" id="PF00089">
    <property type="entry name" value="Trypsin"/>
    <property type="match status" value="1"/>
</dbReference>
<dbReference type="PANTHER" id="PTHR24276:SF98">
    <property type="entry name" value="FI18310P1-RELATED"/>
    <property type="match status" value="1"/>
</dbReference>
<dbReference type="RefSeq" id="WP_171803296.1">
    <property type="nucleotide sequence ID" value="NZ_CP053543.1"/>
</dbReference>
<evidence type="ECO:0000256" key="3">
    <source>
        <dbReference type="RuleBase" id="RU363034"/>
    </source>
</evidence>
<feature type="chain" id="PRO_5042264148" evidence="4">
    <location>
        <begin position="20"/>
        <end position="342"/>
    </location>
</feature>
<dbReference type="PROSITE" id="PS50240">
    <property type="entry name" value="TRYPSIN_DOM"/>
    <property type="match status" value="1"/>
</dbReference>
<dbReference type="AlphaFoldDB" id="A0AAE7DYW9"/>
<comment type="similarity">
    <text evidence="1">Belongs to the peptidase S1 family.</text>
</comment>
<evidence type="ECO:0000256" key="2">
    <source>
        <dbReference type="ARBA" id="ARBA00023157"/>
    </source>
</evidence>
<dbReference type="InterPro" id="IPR001314">
    <property type="entry name" value="Peptidase_S1A"/>
</dbReference>
<dbReference type="InterPro" id="IPR050430">
    <property type="entry name" value="Peptidase_S1"/>
</dbReference>
<dbReference type="Proteomes" id="UP000501443">
    <property type="component" value="Chromosome 2"/>
</dbReference>
<dbReference type="SMART" id="SM00020">
    <property type="entry name" value="Tryp_SPc"/>
    <property type="match status" value="1"/>
</dbReference>
<dbReference type="PROSITE" id="PS00134">
    <property type="entry name" value="TRYPSIN_HIS"/>
    <property type="match status" value="1"/>
</dbReference>
<keyword evidence="3 6" id="KW-0645">Protease</keyword>
<keyword evidence="2" id="KW-1015">Disulfide bond</keyword>
<dbReference type="InterPro" id="IPR033116">
    <property type="entry name" value="TRYPSIN_SER"/>
</dbReference>
<keyword evidence="3" id="KW-0720">Serine protease</keyword>
<dbReference type="InterPro" id="IPR043504">
    <property type="entry name" value="Peptidase_S1_PA_chymotrypsin"/>
</dbReference>
<dbReference type="EMBL" id="CP053543">
    <property type="protein sequence ID" value="QJY39442.1"/>
    <property type="molecule type" value="Genomic_DNA"/>
</dbReference>
<dbReference type="SUPFAM" id="SSF50494">
    <property type="entry name" value="Trypsin-like serine proteases"/>
    <property type="match status" value="1"/>
</dbReference>
<keyword evidence="3" id="KW-0378">Hydrolase</keyword>
<dbReference type="InterPro" id="IPR018114">
    <property type="entry name" value="TRYPSIN_HIS"/>
</dbReference>
<dbReference type="GO" id="GO:0006508">
    <property type="term" value="P:proteolysis"/>
    <property type="evidence" value="ECO:0007669"/>
    <property type="project" value="UniProtKB-KW"/>
</dbReference>
<evidence type="ECO:0000313" key="7">
    <source>
        <dbReference type="Proteomes" id="UP000501443"/>
    </source>
</evidence>
<feature type="domain" description="Peptidase S1" evidence="5">
    <location>
        <begin position="26"/>
        <end position="271"/>
    </location>
</feature>
<evidence type="ECO:0000256" key="4">
    <source>
        <dbReference type="SAM" id="SignalP"/>
    </source>
</evidence>
<reference evidence="6 7" key="1">
    <citation type="submission" date="2020-05" db="EMBL/GenBank/DDBJ databases">
        <title>First description outside Europe of the emergent pathogen for shellfish aquaculture Vibrio europaeus.</title>
        <authorList>
            <person name="Dubert J."/>
            <person name="Rojas R."/>
        </authorList>
    </citation>
    <scope>NUCLEOTIDE SEQUENCE [LARGE SCALE GENOMIC DNA]</scope>
    <source>
        <strain evidence="6 7">NPI-1</strain>
    </source>
</reference>
<dbReference type="PROSITE" id="PS00135">
    <property type="entry name" value="TRYPSIN_SER"/>
    <property type="match status" value="1"/>
</dbReference>
<evidence type="ECO:0000259" key="5">
    <source>
        <dbReference type="PROSITE" id="PS50240"/>
    </source>
</evidence>
<gene>
    <name evidence="6" type="ORF">HOO69_23245</name>
</gene>
<evidence type="ECO:0000256" key="1">
    <source>
        <dbReference type="ARBA" id="ARBA00007664"/>
    </source>
</evidence>
<name>A0AAE7DYW9_9VIBR</name>
<dbReference type="InterPro" id="IPR001254">
    <property type="entry name" value="Trypsin_dom"/>
</dbReference>
<sequence length="342" mass="36976">MKASIRLICLLLLTKLSYAVEVTPYIVNGSDANIVNYPSFASLFFRNGNLYSSSSYCGATMINSQFVLTAAHCIYDDDNLMLYTVVAPQLDDESNFLSSQQAKALEFYYPDTYIDSSAELWPDDIAIIKLETPLAVSNYTSLINTTINNTFSVSDIFKAIGHGLIEGNVSGGTNLLETTLTYMTTSACQAEYGSKLTSSHLCFSGAISGGYRNSTCNGDSGGPVYWYNGSQYIQIGITSFGPSTCGDTSRNVTSVFTDVHDYQAWISRVINGLETPKAYVATVNGVRTLVKGSSSPAVTTTSGDSGGGSANPLVLLYLLLVLLVRLRSIFTMRISNLRTSHK</sequence>
<dbReference type="CDD" id="cd00190">
    <property type="entry name" value="Tryp_SPc"/>
    <property type="match status" value="1"/>
</dbReference>
<evidence type="ECO:0000313" key="6">
    <source>
        <dbReference type="EMBL" id="QJY39442.1"/>
    </source>
</evidence>
<organism evidence="6 7">
    <name type="scientific">Vibrio europaeus</name>
    <dbReference type="NCBI Taxonomy" id="300876"/>
    <lineage>
        <taxon>Bacteria</taxon>
        <taxon>Pseudomonadati</taxon>
        <taxon>Pseudomonadota</taxon>
        <taxon>Gammaproteobacteria</taxon>
        <taxon>Vibrionales</taxon>
        <taxon>Vibrionaceae</taxon>
        <taxon>Vibrio</taxon>
        <taxon>Vibrio oreintalis group</taxon>
    </lineage>
</organism>
<dbReference type="InterPro" id="IPR009003">
    <property type="entry name" value="Peptidase_S1_PA"/>
</dbReference>
<dbReference type="Gene3D" id="2.40.10.10">
    <property type="entry name" value="Trypsin-like serine proteases"/>
    <property type="match status" value="1"/>
</dbReference>
<protein>
    <submittedName>
        <fullName evidence="6">Trypsin-like serine protease</fullName>
    </submittedName>
</protein>
<keyword evidence="4" id="KW-0732">Signal</keyword>
<dbReference type="GO" id="GO:0004252">
    <property type="term" value="F:serine-type endopeptidase activity"/>
    <property type="evidence" value="ECO:0007669"/>
    <property type="project" value="InterPro"/>
</dbReference>